<name>A0ABQ0GBD3_9PEZI</name>
<sequence>MNWTEGTLYRHNRGRLRKANPARQRQKEYFARARARAAELRAAAENGPPPISFLQQSSSPLSRHSRASNKSGSSAGRRSSRTPSRPGIESGRRRIKTTAAPDDSPLPTISRFFQELSRGADATNPPGTVRDPLPSLAMKRPRLAPENPRLDKASDTGVPGARIRPSHIVGAERRSLRHIRQVHAYPLRRGDVMVQIGNQEKRPGESSSIDRSSGSNPVHKPRVELSRLAQEVPHASWLSRESLSDHDERSEEQCCISSDVEGRIITTSFPPLSQPVAVPAQPIPRSLYLYGAFNSETTDSAVARVGRVISPVPCSQKAENLIWRDWLDEGSSAASSHVAVEGSRESLEYKVSPGVSEMHRPEQDTQQSLPALGGHVLHRTSRSHSEDADQQVSSSDSSEILSHYEELLSRLRRLEQFDAPEASIPSIDHSIEISSEDDNPIQDPKIYGERTITFVNDMSVDKEGNVVTKSAKTQREDNTSLSSVKMHPSECASTSSLAMGPPPTVQQAPAVSASSDPDQAWKTFVFGDEGSDEIGKIAFEEARHEAARMLQPSDSTIPSDGSLASECNSNMATICTLYTHGDDAISEPAGSREPAETSTSLQVTHSSSSSGPDAMPAVNSSDMFDEASSVEVNAGTSIVSRVESKIDNSHDDGLGSEENVESGTSELSIGLPSMTTSMAVVPAQSVAGSSEQGTPGDQFRFVPPKLFVGSRSNLPGAKRRTEASSSVLPAKRRRGRPRKKATDGRADIRALPNYSSDPIEEFEDEERPRNSLFPALELA</sequence>
<feature type="compositionally biased region" description="Low complexity" evidence="1">
    <location>
        <begin position="390"/>
        <end position="399"/>
    </location>
</feature>
<organism evidence="2 3">
    <name type="scientific">Madurella fahalii</name>
    <dbReference type="NCBI Taxonomy" id="1157608"/>
    <lineage>
        <taxon>Eukaryota</taxon>
        <taxon>Fungi</taxon>
        <taxon>Dikarya</taxon>
        <taxon>Ascomycota</taxon>
        <taxon>Pezizomycotina</taxon>
        <taxon>Sordariomycetes</taxon>
        <taxon>Sordariomycetidae</taxon>
        <taxon>Sordariales</taxon>
        <taxon>Sordariales incertae sedis</taxon>
        <taxon>Madurella</taxon>
    </lineage>
</organism>
<feature type="region of interest" description="Disordered" evidence="1">
    <location>
        <begin position="585"/>
        <end position="620"/>
    </location>
</feature>
<gene>
    <name evidence="2" type="ORF">MFIFM68171_05261</name>
</gene>
<dbReference type="EMBL" id="BAAFSV010000002">
    <property type="protein sequence ID" value="GAB1315051.1"/>
    <property type="molecule type" value="Genomic_DNA"/>
</dbReference>
<dbReference type="Proteomes" id="UP001628179">
    <property type="component" value="Unassembled WGS sequence"/>
</dbReference>
<proteinExistence type="predicted"/>
<feature type="compositionally biased region" description="Low complexity" evidence="1">
    <location>
        <begin position="597"/>
        <end position="610"/>
    </location>
</feature>
<feature type="compositionally biased region" description="Polar residues" evidence="1">
    <location>
        <begin position="686"/>
        <end position="695"/>
    </location>
</feature>
<dbReference type="GeneID" id="98176004"/>
<dbReference type="RefSeq" id="XP_070916782.1">
    <property type="nucleotide sequence ID" value="XM_071060681.1"/>
</dbReference>
<reference evidence="2 3" key="1">
    <citation type="submission" date="2024-09" db="EMBL/GenBank/DDBJ databases">
        <title>Itraconazole resistance in Madurella fahalii resulting from another homologue of gene encoding cytochrome P450 14-alpha sterol demethylase (CYP51).</title>
        <authorList>
            <person name="Yoshioka I."/>
            <person name="Fahal A.H."/>
            <person name="Kaneko S."/>
            <person name="Yaguchi T."/>
        </authorList>
    </citation>
    <scope>NUCLEOTIDE SEQUENCE [LARGE SCALE GENOMIC DNA]</scope>
    <source>
        <strain evidence="2 3">IFM 68171</strain>
    </source>
</reference>
<feature type="region of interest" description="Disordered" evidence="1">
    <location>
        <begin position="200"/>
        <end position="219"/>
    </location>
</feature>
<feature type="region of interest" description="Disordered" evidence="1">
    <location>
        <begin position="684"/>
        <end position="703"/>
    </location>
</feature>
<accession>A0ABQ0GBD3</accession>
<feature type="compositionally biased region" description="Basic and acidic residues" evidence="1">
    <location>
        <begin position="643"/>
        <end position="653"/>
    </location>
</feature>
<comment type="caution">
    <text evidence="2">The sequence shown here is derived from an EMBL/GenBank/DDBJ whole genome shotgun (WGS) entry which is preliminary data.</text>
</comment>
<feature type="compositionally biased region" description="Low complexity" evidence="1">
    <location>
        <begin position="54"/>
        <end position="85"/>
    </location>
</feature>
<feature type="region of interest" description="Disordered" evidence="1">
    <location>
        <begin position="40"/>
        <end position="164"/>
    </location>
</feature>
<feature type="region of interest" description="Disordered" evidence="1">
    <location>
        <begin position="379"/>
        <end position="399"/>
    </location>
</feature>
<protein>
    <submittedName>
        <fullName evidence="2">Uncharacterized protein</fullName>
    </submittedName>
</protein>
<feature type="region of interest" description="Disordered" evidence="1">
    <location>
        <begin position="710"/>
        <end position="779"/>
    </location>
</feature>
<feature type="region of interest" description="Disordered" evidence="1">
    <location>
        <begin position="1"/>
        <end position="27"/>
    </location>
</feature>
<feature type="compositionally biased region" description="Low complexity" evidence="1">
    <location>
        <begin position="206"/>
        <end position="215"/>
    </location>
</feature>
<feature type="compositionally biased region" description="Basic residues" evidence="1">
    <location>
        <begin position="10"/>
        <end position="20"/>
    </location>
</feature>
<evidence type="ECO:0000256" key="1">
    <source>
        <dbReference type="SAM" id="MobiDB-lite"/>
    </source>
</evidence>
<feature type="compositionally biased region" description="Basic residues" evidence="1">
    <location>
        <begin position="730"/>
        <end position="739"/>
    </location>
</feature>
<evidence type="ECO:0000313" key="3">
    <source>
        <dbReference type="Proteomes" id="UP001628179"/>
    </source>
</evidence>
<feature type="region of interest" description="Disordered" evidence="1">
    <location>
        <begin position="643"/>
        <end position="669"/>
    </location>
</feature>
<keyword evidence="3" id="KW-1185">Reference proteome</keyword>
<evidence type="ECO:0000313" key="2">
    <source>
        <dbReference type="EMBL" id="GAB1315051.1"/>
    </source>
</evidence>
<feature type="compositionally biased region" description="Polar residues" evidence="1">
    <location>
        <begin position="505"/>
        <end position="516"/>
    </location>
</feature>
<feature type="region of interest" description="Disordered" evidence="1">
    <location>
        <begin position="492"/>
        <end position="516"/>
    </location>
</feature>